<dbReference type="InterPro" id="IPR036388">
    <property type="entry name" value="WH-like_DNA-bd_sf"/>
</dbReference>
<dbReference type="SUPFAM" id="SSF46785">
    <property type="entry name" value="Winged helix' DNA-binding domain"/>
    <property type="match status" value="1"/>
</dbReference>
<evidence type="ECO:0000313" key="2">
    <source>
        <dbReference type="Proteomes" id="UP000185109"/>
    </source>
</evidence>
<dbReference type="Proteomes" id="UP000185109">
    <property type="component" value="Chromosome"/>
</dbReference>
<dbReference type="Gene3D" id="1.10.10.10">
    <property type="entry name" value="Winged helix-like DNA-binding domain superfamily/Winged helix DNA-binding domain"/>
    <property type="match status" value="1"/>
</dbReference>
<gene>
    <name evidence="1" type="ORF">AM571_CH02765</name>
</gene>
<dbReference type="EMBL" id="CP017241">
    <property type="protein sequence ID" value="APO75570.1"/>
    <property type="molecule type" value="Genomic_DNA"/>
</dbReference>
<evidence type="ECO:0000313" key="1">
    <source>
        <dbReference type="EMBL" id="APO75570.1"/>
    </source>
</evidence>
<dbReference type="AlphaFoldDB" id="A0A1L5P623"/>
<name>A0A1L5P623_RHIET</name>
<dbReference type="RefSeq" id="WP_074061885.1">
    <property type="nucleotide sequence ID" value="NZ_CP017241.1"/>
</dbReference>
<dbReference type="InterPro" id="IPR036390">
    <property type="entry name" value="WH_DNA-bd_sf"/>
</dbReference>
<organism evidence="1 2">
    <name type="scientific">Rhizobium etli 8C-3</name>
    <dbReference type="NCBI Taxonomy" id="538025"/>
    <lineage>
        <taxon>Bacteria</taxon>
        <taxon>Pseudomonadati</taxon>
        <taxon>Pseudomonadota</taxon>
        <taxon>Alphaproteobacteria</taxon>
        <taxon>Hyphomicrobiales</taxon>
        <taxon>Rhizobiaceae</taxon>
        <taxon>Rhizobium/Agrobacterium group</taxon>
        <taxon>Rhizobium</taxon>
    </lineage>
</organism>
<reference evidence="1 2" key="1">
    <citation type="submission" date="2016-09" db="EMBL/GenBank/DDBJ databases">
        <title>The complete genome sequences of Rhizobium gallicum, symbiovars gallicum and phaseoli, symbionts associated to common bean (Phaseolus vulgaris).</title>
        <authorList>
            <person name="Bustos P."/>
            <person name="Santamaria R.I."/>
            <person name="Perez-Carrascal O.M."/>
            <person name="Juarez S."/>
            <person name="Lozano L."/>
            <person name="Martinez-Flores I."/>
            <person name="Martinez-Romero E."/>
            <person name="Cevallos M."/>
            <person name="Romero D."/>
            <person name="Davila G."/>
            <person name="Gonzalez V."/>
        </authorList>
    </citation>
    <scope>NUCLEOTIDE SEQUENCE [LARGE SCALE GENOMIC DNA]</scope>
    <source>
        <strain evidence="1 2">8C-3</strain>
    </source>
</reference>
<protein>
    <submittedName>
        <fullName evidence="1">MarR family transcriptional regulator protein</fullName>
    </submittedName>
</protein>
<sequence length="160" mass="16984">MVDDVVRTLGFSCMGSRFRRIGQPLQADAQETIEEYGLTIQAGQYPFVAALDGAGPLAIGKLAQAAGITQPGATRTVSQLELGLVDMQAAPYDQRKSISLTRKEKELVDYSKQSVRARISAAVADLFDNLNGPILAQFAAIQDGLAEGALAGRAAKEETT</sequence>
<proteinExistence type="predicted"/>
<accession>A0A1L5P623</accession>